<dbReference type="InterPro" id="IPR014914">
    <property type="entry name" value="RES_dom"/>
</dbReference>
<dbReference type="SMART" id="SM00953">
    <property type="entry name" value="RES"/>
    <property type="match status" value="1"/>
</dbReference>
<comment type="caution">
    <text evidence="2">The sequence shown here is derived from an EMBL/GenBank/DDBJ whole genome shotgun (WGS) entry which is preliminary data.</text>
</comment>
<proteinExistence type="predicted"/>
<feature type="domain" description="RES" evidence="1">
    <location>
        <begin position="26"/>
        <end position="165"/>
    </location>
</feature>
<dbReference type="Pfam" id="PF08808">
    <property type="entry name" value="RES"/>
    <property type="match status" value="1"/>
</dbReference>
<organism evidence="2 3">
    <name type="scientific">Novosphingobium capsulatum</name>
    <dbReference type="NCBI Taxonomy" id="13688"/>
    <lineage>
        <taxon>Bacteria</taxon>
        <taxon>Pseudomonadati</taxon>
        <taxon>Pseudomonadota</taxon>
        <taxon>Alphaproteobacteria</taxon>
        <taxon>Sphingomonadales</taxon>
        <taxon>Sphingomonadaceae</taxon>
        <taxon>Novosphingobium</taxon>
    </lineage>
</organism>
<gene>
    <name evidence="2" type="ORF">J2792_002048</name>
</gene>
<evidence type="ECO:0000259" key="1">
    <source>
        <dbReference type="SMART" id="SM00953"/>
    </source>
</evidence>
<dbReference type="Proteomes" id="UP001184150">
    <property type="component" value="Unassembled WGS sequence"/>
</dbReference>
<reference evidence="2 3" key="1">
    <citation type="submission" date="2023-07" db="EMBL/GenBank/DDBJ databases">
        <title>Sorghum-associated microbial communities from plants grown in Nebraska, USA.</title>
        <authorList>
            <person name="Schachtman D."/>
        </authorList>
    </citation>
    <scope>NUCLEOTIDE SEQUENCE [LARGE SCALE GENOMIC DNA]</scope>
    <source>
        <strain evidence="2 3">DS1027</strain>
    </source>
</reference>
<evidence type="ECO:0000313" key="2">
    <source>
        <dbReference type="EMBL" id="MDR6511176.1"/>
    </source>
</evidence>
<keyword evidence="3" id="KW-1185">Reference proteome</keyword>
<name>A0ABU1MMC7_9SPHN</name>
<protein>
    <submittedName>
        <fullName evidence="2">RES domain-containing protein</fullName>
    </submittedName>
</protein>
<dbReference type="RefSeq" id="WP_309805119.1">
    <property type="nucleotide sequence ID" value="NZ_JAVDRD010000004.1"/>
</dbReference>
<evidence type="ECO:0000313" key="3">
    <source>
        <dbReference type="Proteomes" id="UP001184150"/>
    </source>
</evidence>
<sequence length="179" mass="19531">MADPLPFSRLSGAVYRAHHPRWAFDPVSGEGAARHGGRFNPVGMPALYTALRPETAWLEAQQGFAFKAQPLTLCSYDVDCADLVDLTDTATLAALGLAPADLACAWEDLADRGHTPPTWHLATRLASQGAAGVIVPSFAHRAQAEDRNVVFWTWAEAPPHQVRVVDDHGRLPRDDSSWR</sequence>
<accession>A0ABU1MMC7</accession>
<dbReference type="EMBL" id="JAVDRD010000004">
    <property type="protein sequence ID" value="MDR6511176.1"/>
    <property type="molecule type" value="Genomic_DNA"/>
</dbReference>